<accession>A0A094K2L4</accession>
<dbReference type="RefSeq" id="WP_037438589.1">
    <property type="nucleotide sequence ID" value="NZ_JPEO01000001.1"/>
</dbReference>
<dbReference type="SUPFAM" id="SSF63411">
    <property type="entry name" value="LuxS/MPP-like metallohydrolase"/>
    <property type="match status" value="4"/>
</dbReference>
<reference evidence="9 10" key="1">
    <citation type="submission" date="2014-06" db="EMBL/GenBank/DDBJ databases">
        <title>Shewanella sp. YQH10.</title>
        <authorList>
            <person name="Liu Y."/>
            <person name="Zeng R."/>
        </authorList>
    </citation>
    <scope>NUCLEOTIDE SEQUENCE [LARGE SCALE GENOMIC DNA]</scope>
    <source>
        <strain evidence="9 10">YQH10</strain>
    </source>
</reference>
<feature type="domain" description="Peptidase M16 N-terminal" evidence="7">
    <location>
        <begin position="495"/>
        <end position="618"/>
    </location>
</feature>
<dbReference type="Gene3D" id="3.30.830.10">
    <property type="entry name" value="Metalloenzyme, LuxS/M16 peptidase-like"/>
    <property type="match status" value="4"/>
</dbReference>
<keyword evidence="3" id="KW-0378">Hydrolase</keyword>
<evidence type="ECO:0000259" key="8">
    <source>
        <dbReference type="Pfam" id="PF05193"/>
    </source>
</evidence>
<sequence length="916" mass="100839">MKNFNKTVVSALLSGMLWLPSAVVPASEIPQHALAKINIEYQTFTLPNGLTTIVHTDHSVPNIYVGVWYKVGSKNEPEGKTGFAHLFEHLMFQETIHRDGEYFLPFDKAGAVGMNGTTSQDRTNYYETVPSNAIDLALWMESDRMGYLGPSITQALLDEQRAVVQNEKRQGQLRPGAKIYERFLANFYPKGHPYDHTTIGSMKDLNNASLDDVKQWFKDAYGATNAVLVLSGDIDLATAKEKVAHYFSDVPAGKPMDKIDQWIPTLKHIKRDIIYDKVANVSLSRVWPLPNGSDKDTTLMELVSRTLAGGKNTPLYDVLVDEKQLAVSVSANVSANDVNSTFSLDVTLKPNANAEEVERIIDQTLQKFFKQGPEEEQLAAINLGGEISLLRSMESNEAIGSQLIRGMVHHDDPLFVNKKRQWISSADSDDVRKVAKKWLDKPYYEARLLPEPSTQPMQAQVDRSKLPQVGEFNGKITMPPIHQAVLDNGMKLVVAERHNLPLVDVSMQFTTGSLADKFYAPGTASQAFGMLTMGSDKYDMGELAKKMDSIGVGINGSAGSQGSGVSWSSLSSNMDDAFALAAEVIRHPTYPQSELNKLIDNLDSSYDNYELEPLRSATDVYGKAIWGGQHPFGHIVTREEAKKVNRATIEKFHDSEIGPNNATLYLVGDVTLAQATKLANKYFGSWHQVKPTPLPAITAPQGDVGKVILVDAPGAVQSSISVGHAVAPFDKDKAATQMLMDAALGQGFNSRLNMNLREQKGWAYGFGANISNVPVGDRVFTASGTVQTDKTAAAMSEIKREIREYVSTKPQTEAELERDKAATVHSIPQGFTNNGAFMKTMINADLYHLPYTRIEGAAERLSKVILAQTRALAQATYKPDALTWVIVGDLSKIEKDVRALKLGPVEVWDVYGNKLR</sequence>
<feature type="chain" id="PRO_5001906369" evidence="6">
    <location>
        <begin position="27"/>
        <end position="916"/>
    </location>
</feature>
<dbReference type="eggNOG" id="COG0612">
    <property type="taxonomic scope" value="Bacteria"/>
</dbReference>
<dbReference type="InterPro" id="IPR050626">
    <property type="entry name" value="Peptidase_M16"/>
</dbReference>
<organism evidence="9 10">
    <name type="scientific">Shewanella mangrovi</name>
    <dbReference type="NCBI Taxonomy" id="1515746"/>
    <lineage>
        <taxon>Bacteria</taxon>
        <taxon>Pseudomonadati</taxon>
        <taxon>Pseudomonadota</taxon>
        <taxon>Gammaproteobacteria</taxon>
        <taxon>Alteromonadales</taxon>
        <taxon>Shewanellaceae</taxon>
        <taxon>Shewanella</taxon>
    </lineage>
</organism>
<comment type="caution">
    <text evidence="9">The sequence shown here is derived from an EMBL/GenBank/DDBJ whole genome shotgun (WGS) entry which is preliminary data.</text>
</comment>
<evidence type="ECO:0000256" key="6">
    <source>
        <dbReference type="SAM" id="SignalP"/>
    </source>
</evidence>
<dbReference type="Pfam" id="PF05193">
    <property type="entry name" value="Peptidase_M16_C"/>
    <property type="match status" value="2"/>
</dbReference>
<dbReference type="GO" id="GO:0046872">
    <property type="term" value="F:metal ion binding"/>
    <property type="evidence" value="ECO:0007669"/>
    <property type="project" value="InterPro"/>
</dbReference>
<evidence type="ECO:0000256" key="1">
    <source>
        <dbReference type="ARBA" id="ARBA00007261"/>
    </source>
</evidence>
<keyword evidence="10" id="KW-1185">Reference proteome</keyword>
<keyword evidence="6" id="KW-0732">Signal</keyword>
<dbReference type="EMBL" id="JPEO01000001">
    <property type="protein sequence ID" value="KFZ38896.1"/>
    <property type="molecule type" value="Genomic_DNA"/>
</dbReference>
<dbReference type="PANTHER" id="PTHR43690:SF17">
    <property type="entry name" value="PROTEIN YHJJ"/>
    <property type="match status" value="1"/>
</dbReference>
<dbReference type="InterPro" id="IPR011765">
    <property type="entry name" value="Pept_M16_N"/>
</dbReference>
<feature type="signal peptide" evidence="6">
    <location>
        <begin position="1"/>
        <end position="26"/>
    </location>
</feature>
<keyword evidence="4" id="KW-0862">Zinc</keyword>
<dbReference type="InterPro" id="IPR011249">
    <property type="entry name" value="Metalloenz_LuxS/M16"/>
</dbReference>
<gene>
    <name evidence="9" type="ORF">HR45_00370</name>
</gene>
<dbReference type="OrthoDB" id="9811314at2"/>
<dbReference type="InterPro" id="IPR007863">
    <property type="entry name" value="Peptidase_M16_C"/>
</dbReference>
<dbReference type="GO" id="GO:0006508">
    <property type="term" value="P:proteolysis"/>
    <property type="evidence" value="ECO:0007669"/>
    <property type="project" value="UniProtKB-KW"/>
</dbReference>
<feature type="domain" description="Peptidase M16 C-terminal" evidence="8">
    <location>
        <begin position="643"/>
        <end position="821"/>
    </location>
</feature>
<evidence type="ECO:0000256" key="5">
    <source>
        <dbReference type="ARBA" id="ARBA00023049"/>
    </source>
</evidence>
<evidence type="ECO:0000256" key="2">
    <source>
        <dbReference type="ARBA" id="ARBA00022670"/>
    </source>
</evidence>
<proteinExistence type="inferred from homology"/>
<keyword evidence="5" id="KW-0482">Metalloprotease</keyword>
<evidence type="ECO:0000313" key="10">
    <source>
        <dbReference type="Proteomes" id="UP000029264"/>
    </source>
</evidence>
<evidence type="ECO:0000313" key="9">
    <source>
        <dbReference type="EMBL" id="KFZ38896.1"/>
    </source>
</evidence>
<name>A0A094K2L4_9GAMM</name>
<dbReference type="Proteomes" id="UP000029264">
    <property type="component" value="Unassembled WGS sequence"/>
</dbReference>
<keyword evidence="2" id="KW-0645">Protease</keyword>
<comment type="similarity">
    <text evidence="1">Belongs to the peptidase M16 family.</text>
</comment>
<dbReference type="AlphaFoldDB" id="A0A094K2L4"/>
<evidence type="ECO:0000256" key="3">
    <source>
        <dbReference type="ARBA" id="ARBA00022801"/>
    </source>
</evidence>
<feature type="domain" description="Peptidase M16 N-terminal" evidence="7">
    <location>
        <begin position="55"/>
        <end position="176"/>
    </location>
</feature>
<protein>
    <submittedName>
        <fullName evidence="9">Peptidase M16</fullName>
    </submittedName>
</protein>
<evidence type="ECO:0000256" key="4">
    <source>
        <dbReference type="ARBA" id="ARBA00022833"/>
    </source>
</evidence>
<dbReference type="GO" id="GO:0008237">
    <property type="term" value="F:metallopeptidase activity"/>
    <property type="evidence" value="ECO:0007669"/>
    <property type="project" value="UniProtKB-KW"/>
</dbReference>
<evidence type="ECO:0000259" key="7">
    <source>
        <dbReference type="Pfam" id="PF00675"/>
    </source>
</evidence>
<dbReference type="PANTHER" id="PTHR43690">
    <property type="entry name" value="NARDILYSIN"/>
    <property type="match status" value="1"/>
</dbReference>
<dbReference type="Pfam" id="PF00675">
    <property type="entry name" value="Peptidase_M16"/>
    <property type="match status" value="2"/>
</dbReference>
<feature type="domain" description="Peptidase M16 C-terminal" evidence="8">
    <location>
        <begin position="208"/>
        <end position="380"/>
    </location>
</feature>
<dbReference type="STRING" id="1515746.HR45_00370"/>